<dbReference type="AlphaFoldDB" id="A0AAW1JI51"/>
<gene>
    <name evidence="1" type="ORF">QE152_g29397</name>
</gene>
<organism evidence="1 2">
    <name type="scientific">Popillia japonica</name>
    <name type="common">Japanese beetle</name>
    <dbReference type="NCBI Taxonomy" id="7064"/>
    <lineage>
        <taxon>Eukaryota</taxon>
        <taxon>Metazoa</taxon>
        <taxon>Ecdysozoa</taxon>
        <taxon>Arthropoda</taxon>
        <taxon>Hexapoda</taxon>
        <taxon>Insecta</taxon>
        <taxon>Pterygota</taxon>
        <taxon>Neoptera</taxon>
        <taxon>Endopterygota</taxon>
        <taxon>Coleoptera</taxon>
        <taxon>Polyphaga</taxon>
        <taxon>Scarabaeiformia</taxon>
        <taxon>Scarabaeidae</taxon>
        <taxon>Rutelinae</taxon>
        <taxon>Popillia</taxon>
    </lineage>
</organism>
<dbReference type="Proteomes" id="UP001458880">
    <property type="component" value="Unassembled WGS sequence"/>
</dbReference>
<sequence length="116" mass="12546">MECGIVYDCGGAKQPSPTTFDGGIRPSPVAAVLCTIAVVQNSQARQHSTEVFGRPPSPVRGLINAGQLLITRIAGTSDVSRIRPSPVACAGVNQRRPTFNYPDCRDERRFTVHRII</sequence>
<accession>A0AAW1JI51</accession>
<name>A0AAW1JI51_POPJA</name>
<dbReference type="EMBL" id="JASPKY010000372">
    <property type="protein sequence ID" value="KAK9703331.1"/>
    <property type="molecule type" value="Genomic_DNA"/>
</dbReference>
<evidence type="ECO:0000313" key="2">
    <source>
        <dbReference type="Proteomes" id="UP001458880"/>
    </source>
</evidence>
<comment type="caution">
    <text evidence="1">The sequence shown here is derived from an EMBL/GenBank/DDBJ whole genome shotgun (WGS) entry which is preliminary data.</text>
</comment>
<reference evidence="1 2" key="1">
    <citation type="journal article" date="2024" name="BMC Genomics">
        <title>De novo assembly and annotation of Popillia japonica's genome with initial clues to its potential as an invasive pest.</title>
        <authorList>
            <person name="Cucini C."/>
            <person name="Boschi S."/>
            <person name="Funari R."/>
            <person name="Cardaioli E."/>
            <person name="Iannotti N."/>
            <person name="Marturano G."/>
            <person name="Paoli F."/>
            <person name="Bruttini M."/>
            <person name="Carapelli A."/>
            <person name="Frati F."/>
            <person name="Nardi F."/>
        </authorList>
    </citation>
    <scope>NUCLEOTIDE SEQUENCE [LARGE SCALE GENOMIC DNA]</scope>
    <source>
        <strain evidence="1">DMR45628</strain>
    </source>
</reference>
<evidence type="ECO:0000313" key="1">
    <source>
        <dbReference type="EMBL" id="KAK9703331.1"/>
    </source>
</evidence>
<protein>
    <submittedName>
        <fullName evidence="1">Uncharacterized protein</fullName>
    </submittedName>
</protein>
<proteinExistence type="predicted"/>
<keyword evidence="2" id="KW-1185">Reference proteome</keyword>